<keyword evidence="4" id="KW-1185">Reference proteome</keyword>
<dbReference type="Gene3D" id="1.10.260.40">
    <property type="entry name" value="lambda repressor-like DNA-binding domains"/>
    <property type="match status" value="1"/>
</dbReference>
<evidence type="ECO:0000256" key="1">
    <source>
        <dbReference type="SAM" id="MobiDB-lite"/>
    </source>
</evidence>
<dbReference type="PANTHER" id="PTHR34475">
    <property type="match status" value="1"/>
</dbReference>
<dbReference type="Proteomes" id="UP000218181">
    <property type="component" value="Unassembled WGS sequence"/>
</dbReference>
<dbReference type="Pfam" id="PF13413">
    <property type="entry name" value="HTH_25"/>
    <property type="match status" value="1"/>
</dbReference>
<dbReference type="InterPro" id="IPR050400">
    <property type="entry name" value="Bact_Cytoskel_RodZ"/>
</dbReference>
<dbReference type="GO" id="GO:0003677">
    <property type="term" value="F:DNA binding"/>
    <property type="evidence" value="ECO:0007669"/>
    <property type="project" value="InterPro"/>
</dbReference>
<evidence type="ECO:0000256" key="2">
    <source>
        <dbReference type="SAM" id="Phobius"/>
    </source>
</evidence>
<name>A0A2A5RN25_9LACT</name>
<dbReference type="AlphaFoldDB" id="A0A2A5RN25"/>
<comment type="caution">
    <text evidence="3">The sequence shown here is derived from an EMBL/GenBank/DDBJ whole genome shotgun (WGS) entry which is preliminary data.</text>
</comment>
<proteinExistence type="predicted"/>
<reference evidence="3 4" key="1">
    <citation type="submission" date="2014-12" db="EMBL/GenBank/DDBJ databases">
        <title>Draft genome sequences of 10 type strains of Lactococcus.</title>
        <authorList>
            <person name="Sun Z."/>
            <person name="Zhong Z."/>
            <person name="Liu W."/>
            <person name="Zhang W."/>
            <person name="Zhang H."/>
        </authorList>
    </citation>
    <scope>NUCLEOTIDE SEQUENCE [LARGE SCALE GENOMIC DNA]</scope>
    <source>
        <strain evidence="3 4">JCM 16395</strain>
    </source>
</reference>
<dbReference type="InterPro" id="IPR010982">
    <property type="entry name" value="Lambda_DNA-bd_dom_sf"/>
</dbReference>
<feature type="compositionally biased region" description="Low complexity" evidence="1">
    <location>
        <begin position="160"/>
        <end position="180"/>
    </location>
</feature>
<evidence type="ECO:0000313" key="3">
    <source>
        <dbReference type="EMBL" id="PCS00739.1"/>
    </source>
</evidence>
<feature type="transmembrane region" description="Helical" evidence="2">
    <location>
        <begin position="114"/>
        <end position="138"/>
    </location>
</feature>
<sequence>MSIKTIGRVLKERRTELGLGLSEAESFTKIQKLYIVALETDDYKALPGEFYVKAYLKQYAEKLGLNADKIIEAYENGKGIAVEDKDDIQETYRFVKPSERVEPEEELGPKDWHYYFPIIALSGVAITIVAAVFIAVILNNPSSPNLMSSDYSDSKSSILKPSVSSSKSTSESSTSSSSSSVAPAEKLEVTSISGSTMNITLSNAVDPIKIVFTGDANSNVWVLARNTDMSTAGVTISNQNPSATASLTSGATQSTITLGKRTNLAITINGQAVDLSKYTTTIGPYNIYLTVTPATGTTSNATTATSTATTTNSSAQ</sequence>
<organism evidence="3 4">
    <name type="scientific">Lactococcus fujiensis JCM 16395</name>
    <dbReference type="NCBI Taxonomy" id="1291764"/>
    <lineage>
        <taxon>Bacteria</taxon>
        <taxon>Bacillati</taxon>
        <taxon>Bacillota</taxon>
        <taxon>Bacilli</taxon>
        <taxon>Lactobacillales</taxon>
        <taxon>Streptococcaceae</taxon>
        <taxon>Lactococcus</taxon>
    </lineage>
</organism>
<dbReference type="EMBL" id="JXJU01000003">
    <property type="protein sequence ID" value="PCS00739.1"/>
    <property type="molecule type" value="Genomic_DNA"/>
</dbReference>
<dbReference type="PANTHER" id="PTHR34475:SF1">
    <property type="entry name" value="CYTOSKELETON PROTEIN RODZ"/>
    <property type="match status" value="1"/>
</dbReference>
<feature type="region of interest" description="Disordered" evidence="1">
    <location>
        <begin position="160"/>
        <end position="181"/>
    </location>
</feature>
<keyword evidence="2" id="KW-0472">Membrane</keyword>
<dbReference type="STRING" id="1291764.GCA_001311235_00709"/>
<evidence type="ECO:0000313" key="4">
    <source>
        <dbReference type="Proteomes" id="UP000218181"/>
    </source>
</evidence>
<accession>A0A2A5RN25</accession>
<protein>
    <submittedName>
        <fullName evidence="3">Transcriptional regulator</fullName>
    </submittedName>
</protein>
<gene>
    <name evidence="3" type="ORF">RT41_GL001121</name>
</gene>
<keyword evidence="2" id="KW-1133">Transmembrane helix</keyword>
<keyword evidence="2" id="KW-0812">Transmembrane</keyword>